<evidence type="ECO:0000259" key="4">
    <source>
        <dbReference type="SMART" id="SM00421"/>
    </source>
</evidence>
<feature type="chain" id="PRO_5011547672" evidence="3">
    <location>
        <begin position="26"/>
        <end position="935"/>
    </location>
</feature>
<dbReference type="GO" id="GO:0006355">
    <property type="term" value="P:regulation of DNA-templated transcription"/>
    <property type="evidence" value="ECO:0007669"/>
    <property type="project" value="InterPro"/>
</dbReference>
<keyword evidence="2" id="KW-0812">Transmembrane</keyword>
<dbReference type="Gene3D" id="2.130.10.10">
    <property type="entry name" value="YVTN repeat-like/Quinoprotein amine dehydrogenase"/>
    <property type="match status" value="2"/>
</dbReference>
<name>A0A1H5I2Y8_9FLAO</name>
<dbReference type="SUPFAM" id="SSF63829">
    <property type="entry name" value="Calcium-dependent phosphotriesterase"/>
    <property type="match status" value="1"/>
</dbReference>
<feature type="transmembrane region" description="Helical" evidence="2">
    <location>
        <begin position="736"/>
        <end position="761"/>
    </location>
</feature>
<keyword evidence="3" id="KW-0732">Signal</keyword>
<keyword evidence="2" id="KW-0472">Membrane</keyword>
<protein>
    <submittedName>
        <fullName evidence="5">Ligand-binding sensor domain-containing protein</fullName>
    </submittedName>
</protein>
<dbReference type="InterPro" id="IPR015943">
    <property type="entry name" value="WD40/YVTN_repeat-like_dom_sf"/>
</dbReference>
<dbReference type="Gene3D" id="2.60.40.10">
    <property type="entry name" value="Immunoglobulins"/>
    <property type="match status" value="1"/>
</dbReference>
<feature type="domain" description="HTH luxR-type" evidence="4">
    <location>
        <begin position="875"/>
        <end position="932"/>
    </location>
</feature>
<dbReference type="RefSeq" id="WP_245693352.1">
    <property type="nucleotide sequence ID" value="NZ_FNGG01000001.1"/>
</dbReference>
<keyword evidence="1" id="KW-0175">Coiled coil</keyword>
<dbReference type="InterPro" id="IPR013783">
    <property type="entry name" value="Ig-like_fold"/>
</dbReference>
<evidence type="ECO:0000313" key="5">
    <source>
        <dbReference type="EMBL" id="SEE34469.1"/>
    </source>
</evidence>
<dbReference type="Gene3D" id="1.10.10.10">
    <property type="entry name" value="Winged helix-like DNA-binding domain superfamily/Winged helix DNA-binding domain"/>
    <property type="match status" value="1"/>
</dbReference>
<gene>
    <name evidence="5" type="ORF">SAMN04488034_101311</name>
</gene>
<dbReference type="EMBL" id="FNUG01000001">
    <property type="protein sequence ID" value="SEE34469.1"/>
    <property type="molecule type" value="Genomic_DNA"/>
</dbReference>
<feature type="coiled-coil region" evidence="1">
    <location>
        <begin position="771"/>
        <end position="805"/>
    </location>
</feature>
<dbReference type="SMART" id="SM00421">
    <property type="entry name" value="HTH_LUXR"/>
    <property type="match status" value="1"/>
</dbReference>
<feature type="signal peptide" evidence="3">
    <location>
        <begin position="1"/>
        <end position="25"/>
    </location>
</feature>
<keyword evidence="6" id="KW-1185">Reference proteome</keyword>
<dbReference type="InterPro" id="IPR011123">
    <property type="entry name" value="Y_Y_Y"/>
</dbReference>
<dbReference type="InterPro" id="IPR000792">
    <property type="entry name" value="Tscrpt_reg_LuxR_C"/>
</dbReference>
<dbReference type="InterPro" id="IPR016032">
    <property type="entry name" value="Sig_transdc_resp-reg_C-effctor"/>
</dbReference>
<keyword evidence="2" id="KW-1133">Transmembrane helix</keyword>
<evidence type="ECO:0000256" key="3">
    <source>
        <dbReference type="SAM" id="SignalP"/>
    </source>
</evidence>
<dbReference type="Pfam" id="PF07495">
    <property type="entry name" value="Y_Y_Y"/>
    <property type="match status" value="1"/>
</dbReference>
<dbReference type="InterPro" id="IPR011110">
    <property type="entry name" value="Reg_prop"/>
</dbReference>
<dbReference type="STRING" id="390640.SAMN04488034_101311"/>
<evidence type="ECO:0000313" key="6">
    <source>
        <dbReference type="Proteomes" id="UP000199448"/>
    </source>
</evidence>
<reference evidence="5 6" key="1">
    <citation type="submission" date="2016-10" db="EMBL/GenBank/DDBJ databases">
        <authorList>
            <person name="de Groot N.N."/>
        </authorList>
    </citation>
    <scope>NUCLEOTIDE SEQUENCE [LARGE SCALE GENOMIC DNA]</scope>
    <source>
        <strain evidence="5 6">DSM 23553</strain>
    </source>
</reference>
<evidence type="ECO:0000256" key="1">
    <source>
        <dbReference type="SAM" id="Coils"/>
    </source>
</evidence>
<accession>A0A1H5I2Y8</accession>
<dbReference type="AlphaFoldDB" id="A0A1H5I2Y8"/>
<organism evidence="5 6">
    <name type="scientific">Salinimicrobium catena</name>
    <dbReference type="NCBI Taxonomy" id="390640"/>
    <lineage>
        <taxon>Bacteria</taxon>
        <taxon>Pseudomonadati</taxon>
        <taxon>Bacteroidota</taxon>
        <taxon>Flavobacteriia</taxon>
        <taxon>Flavobacteriales</taxon>
        <taxon>Flavobacteriaceae</taxon>
        <taxon>Salinimicrobium</taxon>
    </lineage>
</organism>
<sequence length="935" mass="106839">MGAPKTSISSFFLSFLFMISLGATAQELPPVVNFDPVDYGAGNQNWMISQGEDKNIYVANSSGLMEYNGAEWSLYPMPNRTIVRSVKVVGEHIFTGAYMEVGYWLKQPDGQLAYTSLTDLFPKPIKDGEQFWHIESVGEDVVLQSFEGIYLFNTKSGEFSVLDLPAQEPVTGLYKAGNKIFFSIPEVGLFEIDNGKAKKVIPASQLNGIEIIEMRQINNGLEMVSRRGKFYRWEGSELETYNLELSEKLAGISLFSALQLEDGSLVLGSVENGLYITGRDGKIVSHFRQENGLNNNTVLSLFPDREGNVWTGLDNGISVINLDSPFKLFQDNIGRLGTVYTSLQTEDHLYLGTNQGLYFRKLEDDDFTFMPGTNGQVWSIQMVEGNIFVGHNNGTFLVEGEEAKKISDHLGTWTVKKYWGRKEHFIQGHYNGFSLLKREEEGFVEYPMVKDFPHSSRHIVTRQNGEIWIGNEHKGVFRILLEDSLRNISSSKNYTFKNTIGITSSIFEFNDTLYFSSRNKIFQYQKGDDAFSEKNELAQILKGYKRISGRVVSLENEIWTFGDSQLLNVKLAQLKKGYDLNSIFIPKALRAIPQGYENISSLSESRYLLGLVDGYLIFNQSLSDPLADYELRINRVLVSGLEEDQTSISRKEAGTFNYKLNNFTFQFGFTEYKKFLVPVYSYRLKGFNSRWSNWSPDPSATFKNLPFGDYTFEVRGKIGNELFSGASYDFEISRPWYLGNLAIATYVLLFFGFLFLVHLGYKREQEKRIRENEKNLRMRNLEAEKKIMELQNEQLEKEMAGKSKELAVSTMSLIKKNEFLTSIKQKLQETGSSSEVRSVIKKIDQDINGEDNWKFFKKAFSNADKDFFKKIKAKHPDLTSNDLKLCAYLRLNLSSKEIAPLLNISVKSVEIKRYRLRKKMDLPREVNLVDYILAI</sequence>
<dbReference type="InterPro" id="IPR036388">
    <property type="entry name" value="WH-like_DNA-bd_sf"/>
</dbReference>
<dbReference type="SUPFAM" id="SSF46894">
    <property type="entry name" value="C-terminal effector domain of the bipartite response regulators"/>
    <property type="match status" value="1"/>
</dbReference>
<dbReference type="GO" id="GO:0003677">
    <property type="term" value="F:DNA binding"/>
    <property type="evidence" value="ECO:0007669"/>
    <property type="project" value="InterPro"/>
</dbReference>
<evidence type="ECO:0000256" key="2">
    <source>
        <dbReference type="SAM" id="Phobius"/>
    </source>
</evidence>
<proteinExistence type="predicted"/>
<dbReference type="Pfam" id="PF07494">
    <property type="entry name" value="Reg_prop"/>
    <property type="match status" value="1"/>
</dbReference>
<dbReference type="Proteomes" id="UP000199448">
    <property type="component" value="Unassembled WGS sequence"/>
</dbReference>